<evidence type="ECO:0000256" key="1">
    <source>
        <dbReference type="ARBA" id="ARBA00004236"/>
    </source>
</evidence>
<dbReference type="OrthoDB" id="9969461at2"/>
<evidence type="ECO:0000256" key="2">
    <source>
        <dbReference type="ARBA" id="ARBA00022475"/>
    </source>
</evidence>
<gene>
    <name evidence="8" type="ORF">AUCHE_08_00080</name>
</gene>
<dbReference type="eggNOG" id="ENOG503294S">
    <property type="taxonomic scope" value="Bacteria"/>
</dbReference>
<proteinExistence type="predicted"/>
<keyword evidence="3 7" id="KW-0812">Transmembrane</keyword>
<dbReference type="Proteomes" id="UP000008495">
    <property type="component" value="Unassembled WGS sequence"/>
</dbReference>
<keyword evidence="9" id="KW-1185">Reference proteome</keyword>
<organism evidence="8 9">
    <name type="scientific">Austwickia chelonae NBRC 105200</name>
    <dbReference type="NCBI Taxonomy" id="1184607"/>
    <lineage>
        <taxon>Bacteria</taxon>
        <taxon>Bacillati</taxon>
        <taxon>Actinomycetota</taxon>
        <taxon>Actinomycetes</taxon>
        <taxon>Micrococcales</taxon>
        <taxon>Dermatophilaceae</taxon>
        <taxon>Austwickia</taxon>
    </lineage>
</organism>
<evidence type="ECO:0000313" key="9">
    <source>
        <dbReference type="Proteomes" id="UP000008495"/>
    </source>
</evidence>
<evidence type="ECO:0008006" key="10">
    <source>
        <dbReference type="Google" id="ProtNLM"/>
    </source>
</evidence>
<evidence type="ECO:0000256" key="3">
    <source>
        <dbReference type="ARBA" id="ARBA00022692"/>
    </source>
</evidence>
<evidence type="ECO:0000256" key="6">
    <source>
        <dbReference type="SAM" id="MobiDB-lite"/>
    </source>
</evidence>
<keyword evidence="2" id="KW-1003">Cell membrane</keyword>
<sequence length="155" mass="16074">MNDTSAVALALRMVISLTVVLALIVWAARVVNRRQGSLWRRPGVQVPLVLLNRIGLSRHASVAVVEVGEEILVLGVADTGVTLLSRVDPDTLPSRAPEEDSGSVAGERGPLQPFSSGARSDGAVFAEAMRSAAGALARRSGFVGAGRDGGDGRHG</sequence>
<reference evidence="8 9" key="1">
    <citation type="submission" date="2012-08" db="EMBL/GenBank/DDBJ databases">
        <title>Whole genome shotgun sequence of Austwickia chelonae NBRC 105200.</title>
        <authorList>
            <person name="Yoshida I."/>
            <person name="Hosoyama A."/>
            <person name="Tsuchikane K."/>
            <person name="Katsumata H."/>
            <person name="Ando Y."/>
            <person name="Ohji S."/>
            <person name="Hamada M."/>
            <person name="Tamura T."/>
            <person name="Yamazoe A."/>
            <person name="Yamazaki S."/>
            <person name="Fujita N."/>
        </authorList>
    </citation>
    <scope>NUCLEOTIDE SEQUENCE [LARGE SCALE GENOMIC DNA]</scope>
    <source>
        <strain evidence="8 9">NBRC 105200</strain>
    </source>
</reference>
<keyword evidence="5 7" id="KW-0472">Membrane</keyword>
<keyword evidence="4 7" id="KW-1133">Transmembrane helix</keyword>
<feature type="region of interest" description="Disordered" evidence="6">
    <location>
        <begin position="87"/>
        <end position="119"/>
    </location>
</feature>
<protein>
    <recommendedName>
        <fullName evidence="10">Flagellar protein</fullName>
    </recommendedName>
</protein>
<name>K6VQX1_9MICO</name>
<comment type="caution">
    <text evidence="8">The sequence shown here is derived from an EMBL/GenBank/DDBJ whole genome shotgun (WGS) entry which is preliminary data.</text>
</comment>
<evidence type="ECO:0000313" key="8">
    <source>
        <dbReference type="EMBL" id="GAB77770.1"/>
    </source>
</evidence>
<evidence type="ECO:0000256" key="5">
    <source>
        <dbReference type="ARBA" id="ARBA00023136"/>
    </source>
</evidence>
<dbReference type="EMBL" id="BAGZ01000008">
    <property type="protein sequence ID" value="GAB77770.1"/>
    <property type="molecule type" value="Genomic_DNA"/>
</dbReference>
<accession>K6VQX1</accession>
<feature type="transmembrane region" description="Helical" evidence="7">
    <location>
        <begin position="6"/>
        <end position="31"/>
    </location>
</feature>
<dbReference type="InterPro" id="IPR022781">
    <property type="entry name" value="Flagellar_biosynth_FliO"/>
</dbReference>
<comment type="subcellular location">
    <subcellularLocation>
        <location evidence="1">Cell membrane</location>
    </subcellularLocation>
</comment>
<dbReference type="GO" id="GO:0044781">
    <property type="term" value="P:bacterial-type flagellum organization"/>
    <property type="evidence" value="ECO:0007669"/>
    <property type="project" value="InterPro"/>
</dbReference>
<evidence type="ECO:0000256" key="7">
    <source>
        <dbReference type="SAM" id="Phobius"/>
    </source>
</evidence>
<dbReference type="GO" id="GO:0016020">
    <property type="term" value="C:membrane"/>
    <property type="evidence" value="ECO:0007669"/>
    <property type="project" value="InterPro"/>
</dbReference>
<dbReference type="RefSeq" id="WP_006502522.1">
    <property type="nucleotide sequence ID" value="NZ_BAGZ01000008.1"/>
</dbReference>
<dbReference type="Pfam" id="PF04347">
    <property type="entry name" value="FliO"/>
    <property type="match status" value="1"/>
</dbReference>
<evidence type="ECO:0000256" key="4">
    <source>
        <dbReference type="ARBA" id="ARBA00022989"/>
    </source>
</evidence>
<dbReference type="AlphaFoldDB" id="K6VQX1"/>
<dbReference type="STRING" id="100225.SAMN05421595_0272"/>